<evidence type="ECO:0000256" key="7">
    <source>
        <dbReference type="SAM" id="Coils"/>
    </source>
</evidence>
<keyword evidence="7" id="KW-0175">Coiled coil</keyword>
<dbReference type="GO" id="GO:0008017">
    <property type="term" value="F:microtubule binding"/>
    <property type="evidence" value="ECO:0007669"/>
    <property type="project" value="InterPro"/>
</dbReference>
<dbReference type="AlphaFoldDB" id="A0AAN7P113"/>
<evidence type="ECO:0000313" key="10">
    <source>
        <dbReference type="EMBL" id="KAK4871761.1"/>
    </source>
</evidence>
<dbReference type="InterPro" id="IPR019821">
    <property type="entry name" value="Kinesin_motor_CS"/>
</dbReference>
<evidence type="ECO:0000256" key="8">
    <source>
        <dbReference type="SAM" id="MobiDB-lite"/>
    </source>
</evidence>
<keyword evidence="5 6" id="KW-0505">Motor protein</keyword>
<dbReference type="PANTHER" id="PTHR47968:SF50">
    <property type="entry name" value="KINESIN-LIKE PROTEIN"/>
    <property type="match status" value="1"/>
</dbReference>
<dbReference type="PRINTS" id="PR00380">
    <property type="entry name" value="KINESINHEAVY"/>
</dbReference>
<evidence type="ECO:0000256" key="2">
    <source>
        <dbReference type="ARBA" id="ARBA00022741"/>
    </source>
</evidence>
<gene>
    <name evidence="10" type="ORF">RN001_015885</name>
</gene>
<keyword evidence="3 5" id="KW-0067">ATP-binding</keyword>
<keyword evidence="4" id="KW-0963">Cytoplasm</keyword>
<evidence type="ECO:0000256" key="1">
    <source>
        <dbReference type="ARBA" id="ARBA00004245"/>
    </source>
</evidence>
<reference evidence="11" key="1">
    <citation type="submission" date="2023-01" db="EMBL/GenBank/DDBJ databases">
        <title>Key to firefly adult light organ development and bioluminescence: homeobox transcription factors regulate luciferase expression and transportation to peroxisome.</title>
        <authorList>
            <person name="Fu X."/>
        </authorList>
    </citation>
    <scope>NUCLEOTIDE SEQUENCE [LARGE SCALE GENOMIC DNA]</scope>
</reference>
<dbReference type="PANTHER" id="PTHR47968">
    <property type="entry name" value="CENTROMERE PROTEIN E"/>
    <property type="match status" value="1"/>
</dbReference>
<dbReference type="EMBL" id="JARPUR010000008">
    <property type="protein sequence ID" value="KAK4871761.1"/>
    <property type="molecule type" value="Genomic_DNA"/>
</dbReference>
<feature type="binding site" evidence="5">
    <location>
        <begin position="100"/>
        <end position="107"/>
    </location>
    <ligand>
        <name>ATP</name>
        <dbReference type="ChEBI" id="CHEBI:30616"/>
    </ligand>
</feature>
<keyword evidence="6" id="KW-0493">Microtubule</keyword>
<comment type="similarity">
    <text evidence="5 6">Belongs to the TRAFAC class myosin-kinesin ATPase superfamily. Kinesin family.</text>
</comment>
<evidence type="ECO:0000256" key="3">
    <source>
        <dbReference type="ARBA" id="ARBA00022840"/>
    </source>
</evidence>
<dbReference type="GO" id="GO:0003777">
    <property type="term" value="F:microtubule motor activity"/>
    <property type="evidence" value="ECO:0007669"/>
    <property type="project" value="InterPro"/>
</dbReference>
<dbReference type="InterPro" id="IPR001752">
    <property type="entry name" value="Kinesin_motor_dom"/>
</dbReference>
<dbReference type="PROSITE" id="PS50067">
    <property type="entry name" value="KINESIN_MOTOR_2"/>
    <property type="match status" value="1"/>
</dbReference>
<dbReference type="GO" id="GO:0005874">
    <property type="term" value="C:microtubule"/>
    <property type="evidence" value="ECO:0007669"/>
    <property type="project" value="UniProtKB-KW"/>
</dbReference>
<dbReference type="InterPro" id="IPR027417">
    <property type="entry name" value="P-loop_NTPase"/>
</dbReference>
<comment type="subcellular location">
    <subcellularLocation>
        <location evidence="1">Cytoplasm</location>
        <location evidence="1">Cytoskeleton</location>
    </subcellularLocation>
</comment>
<dbReference type="FunFam" id="3.40.850.10:FF:000082">
    <property type="entry name" value="OSM3-like kinesin"/>
    <property type="match status" value="1"/>
</dbReference>
<organism evidence="10 11">
    <name type="scientific">Aquatica leii</name>
    <dbReference type="NCBI Taxonomy" id="1421715"/>
    <lineage>
        <taxon>Eukaryota</taxon>
        <taxon>Metazoa</taxon>
        <taxon>Ecdysozoa</taxon>
        <taxon>Arthropoda</taxon>
        <taxon>Hexapoda</taxon>
        <taxon>Insecta</taxon>
        <taxon>Pterygota</taxon>
        <taxon>Neoptera</taxon>
        <taxon>Endopterygota</taxon>
        <taxon>Coleoptera</taxon>
        <taxon>Polyphaga</taxon>
        <taxon>Elateriformia</taxon>
        <taxon>Elateroidea</taxon>
        <taxon>Lampyridae</taxon>
        <taxon>Luciolinae</taxon>
        <taxon>Aquatica</taxon>
    </lineage>
</organism>
<feature type="coiled-coil region" evidence="7">
    <location>
        <begin position="449"/>
        <end position="522"/>
    </location>
</feature>
<keyword evidence="11" id="KW-1185">Reference proteome</keyword>
<dbReference type="Gene3D" id="3.40.850.10">
    <property type="entry name" value="Kinesin motor domain"/>
    <property type="match status" value="1"/>
</dbReference>
<evidence type="ECO:0000256" key="5">
    <source>
        <dbReference type="PROSITE-ProRule" id="PRU00283"/>
    </source>
</evidence>
<proteinExistence type="inferred from homology"/>
<dbReference type="GO" id="GO:0000278">
    <property type="term" value="P:mitotic cell cycle"/>
    <property type="evidence" value="ECO:0007669"/>
    <property type="project" value="TreeGrafter"/>
</dbReference>
<dbReference type="GO" id="GO:0007018">
    <property type="term" value="P:microtubule-based movement"/>
    <property type="evidence" value="ECO:0007669"/>
    <property type="project" value="InterPro"/>
</dbReference>
<dbReference type="InterPro" id="IPR027640">
    <property type="entry name" value="Kinesin-like_fam"/>
</dbReference>
<evidence type="ECO:0000259" key="9">
    <source>
        <dbReference type="PROSITE" id="PS50067"/>
    </source>
</evidence>
<evidence type="ECO:0000256" key="6">
    <source>
        <dbReference type="RuleBase" id="RU000394"/>
    </source>
</evidence>
<dbReference type="SMART" id="SM00129">
    <property type="entry name" value="KISc"/>
    <property type="match status" value="1"/>
</dbReference>
<feature type="coiled-coil region" evidence="7">
    <location>
        <begin position="350"/>
        <end position="416"/>
    </location>
</feature>
<dbReference type="Pfam" id="PF00225">
    <property type="entry name" value="Kinesin"/>
    <property type="match status" value="1"/>
</dbReference>
<keyword evidence="4" id="KW-0206">Cytoskeleton</keyword>
<feature type="domain" description="Kinesin motor" evidence="9">
    <location>
        <begin position="14"/>
        <end position="342"/>
    </location>
</feature>
<dbReference type="SUPFAM" id="SSF52540">
    <property type="entry name" value="P-loop containing nucleoside triphosphate hydrolases"/>
    <property type="match status" value="1"/>
</dbReference>
<dbReference type="InterPro" id="IPR036961">
    <property type="entry name" value="Kinesin_motor_dom_sf"/>
</dbReference>
<dbReference type="Proteomes" id="UP001353858">
    <property type="component" value="Unassembled WGS sequence"/>
</dbReference>
<name>A0AAN7P113_9COLE</name>
<feature type="region of interest" description="Disordered" evidence="8">
    <location>
        <begin position="607"/>
        <end position="630"/>
    </location>
</feature>
<evidence type="ECO:0000256" key="4">
    <source>
        <dbReference type="ARBA" id="ARBA00023212"/>
    </source>
</evidence>
<evidence type="ECO:0000313" key="11">
    <source>
        <dbReference type="Proteomes" id="UP001353858"/>
    </source>
</evidence>
<dbReference type="PROSITE" id="PS00411">
    <property type="entry name" value="KINESIN_MOTOR_1"/>
    <property type="match status" value="1"/>
</dbReference>
<comment type="caution">
    <text evidence="10">The sequence shown here is derived from an EMBL/GenBank/DDBJ whole genome shotgun (WGS) entry which is preliminary data.</text>
</comment>
<accession>A0AAN7P113</accession>
<sequence>MAKSKNNRLDEIENVRVVIRVRPLSKKEQIEGYQSIVVVDRVENVITLTKPGTINGKTKSFKFDYIFPEDSTQMDLYRHIALPIVEKSFQGYNGTIFAYGQTGTGKTYTMSGVSSQNDLKGIIPNTFSHIFTQICRASGERFFVVTVTYLEIYNEDVRDLLSSNPNIKLEVRERPDVGVYVKDLMGFTVDSIESISELMNRGNANRMTRSTLMNDVSSRSHAIFTITIEAKDKADNKTTIGKLNLVDLAGSERLSRTHATGDRLKEASNINQSLSVLGNVISALVEGKNSHIPYRNSKLTRLLQDSLGGNSKTAMIAMVSPCEMDFEESICTLRYASRAKYIKNHIHINVETKKGLIESFEQEIAELQKRVAQISMAEEKAIKPKKKEKEKDKVQAEIVSEELVKTEKEKSELLQKICVIQKKILVGGENLFEKAQQQQFLLETSFAEIENLDRSQQQLKEALEKKGAERIDVEEKYSSLQEEDLALNKKIKKVQGLLNEVKEEHADKEHEYQREMQALLDTNRLTVREIQLASVMIDYYIPKEYLKKIEVNTQWNQDTTEYQMRGVAYTGNNMRKTMSAFPNKEKPIRPRIKSVYHLYNVSKSKQRARTSWVPRPSGHRQMSCRSAQVN</sequence>
<dbReference type="GO" id="GO:0005524">
    <property type="term" value="F:ATP binding"/>
    <property type="evidence" value="ECO:0007669"/>
    <property type="project" value="UniProtKB-UniRule"/>
</dbReference>
<protein>
    <recommendedName>
        <fullName evidence="6">Kinesin-like protein</fullName>
    </recommendedName>
</protein>
<keyword evidence="2 5" id="KW-0547">Nucleotide-binding</keyword>